<accession>A0AAV4ULS1</accession>
<keyword evidence="2" id="KW-1185">Reference proteome</keyword>
<dbReference type="Proteomes" id="UP001054837">
    <property type="component" value="Unassembled WGS sequence"/>
</dbReference>
<sequence>MSHQHLIRFISSNCEEWLGEAGGGRGCQVKFICISSTLSGRLNCPVKRSPEVSLRNGSRKNRKSTLPNHPLQILNYLSRPANGFNGIG</sequence>
<evidence type="ECO:0008006" key="3">
    <source>
        <dbReference type="Google" id="ProtNLM"/>
    </source>
</evidence>
<dbReference type="EMBL" id="BPLQ01011543">
    <property type="protein sequence ID" value="GIY58772.1"/>
    <property type="molecule type" value="Genomic_DNA"/>
</dbReference>
<comment type="caution">
    <text evidence="1">The sequence shown here is derived from an EMBL/GenBank/DDBJ whole genome shotgun (WGS) entry which is preliminary data.</text>
</comment>
<dbReference type="AlphaFoldDB" id="A0AAV4ULS1"/>
<evidence type="ECO:0000313" key="1">
    <source>
        <dbReference type="EMBL" id="GIY58772.1"/>
    </source>
</evidence>
<name>A0AAV4ULS1_9ARAC</name>
<proteinExistence type="predicted"/>
<evidence type="ECO:0000313" key="2">
    <source>
        <dbReference type="Proteomes" id="UP001054837"/>
    </source>
</evidence>
<organism evidence="1 2">
    <name type="scientific">Caerostris darwini</name>
    <dbReference type="NCBI Taxonomy" id="1538125"/>
    <lineage>
        <taxon>Eukaryota</taxon>
        <taxon>Metazoa</taxon>
        <taxon>Ecdysozoa</taxon>
        <taxon>Arthropoda</taxon>
        <taxon>Chelicerata</taxon>
        <taxon>Arachnida</taxon>
        <taxon>Araneae</taxon>
        <taxon>Araneomorphae</taxon>
        <taxon>Entelegynae</taxon>
        <taxon>Araneoidea</taxon>
        <taxon>Araneidae</taxon>
        <taxon>Caerostris</taxon>
    </lineage>
</organism>
<reference evidence="1 2" key="1">
    <citation type="submission" date="2021-06" db="EMBL/GenBank/DDBJ databases">
        <title>Caerostris darwini draft genome.</title>
        <authorList>
            <person name="Kono N."/>
            <person name="Arakawa K."/>
        </authorList>
    </citation>
    <scope>NUCLEOTIDE SEQUENCE [LARGE SCALE GENOMIC DNA]</scope>
</reference>
<protein>
    <recommendedName>
        <fullName evidence="3">Ycf15</fullName>
    </recommendedName>
</protein>
<gene>
    <name evidence="1" type="ORF">CDAR_227271</name>
</gene>